<dbReference type="GO" id="GO:0046872">
    <property type="term" value="F:metal ion binding"/>
    <property type="evidence" value="ECO:0007669"/>
    <property type="project" value="UniProtKB-KW"/>
</dbReference>
<evidence type="ECO:0000256" key="3">
    <source>
        <dbReference type="ARBA" id="ARBA00022801"/>
    </source>
</evidence>
<evidence type="ECO:0000313" key="6">
    <source>
        <dbReference type="Proteomes" id="UP000742098"/>
    </source>
</evidence>
<dbReference type="FunFam" id="3.40.350.10:FF:000003">
    <property type="entry name" value="Xaa-pro aminopeptidase P"/>
    <property type="match status" value="1"/>
</dbReference>
<keyword evidence="5" id="KW-0031">Aminopeptidase</keyword>
<comment type="similarity">
    <text evidence="1">Belongs to the peptidase M24B family.</text>
</comment>
<organism evidence="5 6">
    <name type="scientific">Butyricimonas virosa</name>
    <dbReference type="NCBI Taxonomy" id="544645"/>
    <lineage>
        <taxon>Bacteria</taxon>
        <taxon>Pseudomonadati</taxon>
        <taxon>Bacteroidota</taxon>
        <taxon>Bacteroidia</taxon>
        <taxon>Bacteroidales</taxon>
        <taxon>Odoribacteraceae</taxon>
        <taxon>Butyricimonas</taxon>
    </lineage>
</organism>
<keyword evidence="2" id="KW-0479">Metal-binding</keyword>
<dbReference type="InterPro" id="IPR050422">
    <property type="entry name" value="X-Pro_aminopeptidase_P"/>
</dbReference>
<dbReference type="Pfam" id="PF01321">
    <property type="entry name" value="Creatinase_N"/>
    <property type="match status" value="1"/>
</dbReference>
<dbReference type="InterPro" id="IPR029149">
    <property type="entry name" value="Creatin/AminoP/Spt16_N"/>
</dbReference>
<comment type="caution">
    <text evidence="5">The sequence shown here is derived from an EMBL/GenBank/DDBJ whole genome shotgun (WGS) entry which is preliminary data.</text>
</comment>
<dbReference type="GO" id="GO:0004177">
    <property type="term" value="F:aminopeptidase activity"/>
    <property type="evidence" value="ECO:0007669"/>
    <property type="project" value="UniProtKB-KW"/>
</dbReference>
<accession>A0A921H6P7</accession>
<dbReference type="InterPro" id="IPR000587">
    <property type="entry name" value="Creatinase_N"/>
</dbReference>
<dbReference type="PANTHER" id="PTHR43763:SF6">
    <property type="entry name" value="XAA-PRO AMINOPEPTIDASE 1"/>
    <property type="match status" value="1"/>
</dbReference>
<dbReference type="EMBL" id="DYVS01000185">
    <property type="protein sequence ID" value="HJF71192.1"/>
    <property type="molecule type" value="Genomic_DNA"/>
</dbReference>
<reference evidence="5" key="2">
    <citation type="submission" date="2021-09" db="EMBL/GenBank/DDBJ databases">
        <authorList>
            <person name="Gilroy R."/>
        </authorList>
    </citation>
    <scope>NUCLEOTIDE SEQUENCE</scope>
    <source>
        <strain evidence="5">6966</strain>
    </source>
</reference>
<evidence type="ECO:0000313" key="5">
    <source>
        <dbReference type="EMBL" id="HJF71192.1"/>
    </source>
</evidence>
<evidence type="ECO:0000259" key="4">
    <source>
        <dbReference type="Pfam" id="PF01321"/>
    </source>
</evidence>
<dbReference type="PANTHER" id="PTHR43763">
    <property type="entry name" value="XAA-PRO AMINOPEPTIDASE 1"/>
    <property type="match status" value="1"/>
</dbReference>
<sequence>MNIPEKLIELRRIMDRENIAAYIISGTDPHNSEYLPAPWQQRKWISGFTGSYGTVVVTKNEAGLWTDTRYFIQAEKELDGSGIKLHKLRIPGAVDYPQWLAEVLESGTKVGIDGFCMSVSDVRNLKNALSPKNITIQEQIDLLGEMWFDRPALPVEKIIRLDTKYVGESAGERIGKIREFIRDNHGDAI</sequence>
<feature type="domain" description="Creatinase N-terminal" evidence="4">
    <location>
        <begin position="9"/>
        <end position="135"/>
    </location>
</feature>
<dbReference type="Gene3D" id="3.40.350.10">
    <property type="entry name" value="Creatinase/prolidase N-terminal domain"/>
    <property type="match status" value="1"/>
</dbReference>
<gene>
    <name evidence="5" type="ORF">K8V05_10595</name>
</gene>
<name>A0A921H6P7_9BACT</name>
<dbReference type="AlphaFoldDB" id="A0A921H6P7"/>
<evidence type="ECO:0000256" key="2">
    <source>
        <dbReference type="ARBA" id="ARBA00022723"/>
    </source>
</evidence>
<protein>
    <submittedName>
        <fullName evidence="5">Aminopeptidase P family N-terminal domain-containing protein</fullName>
    </submittedName>
</protein>
<keyword evidence="5" id="KW-0645">Protease</keyword>
<keyword evidence="3" id="KW-0378">Hydrolase</keyword>
<proteinExistence type="inferred from homology"/>
<dbReference type="SUPFAM" id="SSF53092">
    <property type="entry name" value="Creatinase/prolidase N-terminal domain"/>
    <property type="match status" value="1"/>
</dbReference>
<evidence type="ECO:0000256" key="1">
    <source>
        <dbReference type="ARBA" id="ARBA00008766"/>
    </source>
</evidence>
<reference evidence="5" key="1">
    <citation type="journal article" date="2021" name="PeerJ">
        <title>Extensive microbial diversity within the chicken gut microbiome revealed by metagenomics and culture.</title>
        <authorList>
            <person name="Gilroy R."/>
            <person name="Ravi A."/>
            <person name="Getino M."/>
            <person name="Pursley I."/>
            <person name="Horton D.L."/>
            <person name="Alikhan N.F."/>
            <person name="Baker D."/>
            <person name="Gharbi K."/>
            <person name="Hall N."/>
            <person name="Watson M."/>
            <person name="Adriaenssens E.M."/>
            <person name="Foster-Nyarko E."/>
            <person name="Jarju S."/>
            <person name="Secka A."/>
            <person name="Antonio M."/>
            <person name="Oren A."/>
            <person name="Chaudhuri R.R."/>
            <person name="La Ragione R."/>
            <person name="Hildebrand F."/>
            <person name="Pallen M.J."/>
        </authorList>
    </citation>
    <scope>NUCLEOTIDE SEQUENCE</scope>
    <source>
        <strain evidence="5">6966</strain>
    </source>
</reference>
<dbReference type="Proteomes" id="UP000742098">
    <property type="component" value="Unassembled WGS sequence"/>
</dbReference>
<feature type="non-terminal residue" evidence="5">
    <location>
        <position position="189"/>
    </location>
</feature>